<comment type="caution">
    <text evidence="3">The sequence shown here is derived from an EMBL/GenBank/DDBJ whole genome shotgun (WGS) entry which is preliminary data.</text>
</comment>
<feature type="compositionally biased region" description="Polar residues" evidence="1">
    <location>
        <begin position="140"/>
        <end position="182"/>
    </location>
</feature>
<feature type="domain" description="PHF7/G2E3-like PHD zinc finger" evidence="2">
    <location>
        <begin position="23"/>
        <end position="59"/>
    </location>
</feature>
<dbReference type="OrthoDB" id="10662702at2759"/>
<accession>A0A2P4S5A1</accession>
<dbReference type="AlphaFoldDB" id="A0A2P4S5A1"/>
<organism evidence="3 4">
    <name type="scientific">Bambusicola thoracicus</name>
    <name type="common">Chinese bamboo-partridge</name>
    <name type="synonym">Perdix thoracica</name>
    <dbReference type="NCBI Taxonomy" id="9083"/>
    <lineage>
        <taxon>Eukaryota</taxon>
        <taxon>Metazoa</taxon>
        <taxon>Chordata</taxon>
        <taxon>Craniata</taxon>
        <taxon>Vertebrata</taxon>
        <taxon>Euteleostomi</taxon>
        <taxon>Archelosauria</taxon>
        <taxon>Archosauria</taxon>
        <taxon>Dinosauria</taxon>
        <taxon>Saurischia</taxon>
        <taxon>Theropoda</taxon>
        <taxon>Coelurosauria</taxon>
        <taxon>Aves</taxon>
        <taxon>Neognathae</taxon>
        <taxon>Galloanserae</taxon>
        <taxon>Galliformes</taxon>
        <taxon>Phasianidae</taxon>
        <taxon>Perdicinae</taxon>
        <taxon>Bambusicola</taxon>
    </lineage>
</organism>
<evidence type="ECO:0000313" key="3">
    <source>
        <dbReference type="EMBL" id="POI19315.1"/>
    </source>
</evidence>
<sequence>MCCAGHSLAWLTWSSRPQPLCFHRPWQLFLCSSCAAEGTHRRCSQLSSTATTWECDSCAGLGTGKRQSATCHRAGARQDLAASARGSFQRVSLPQEGWQPVLTQGYRFILLTFPPPLTASSTVAQLAGPSAASQEDPGPSHSSQQPQDSRTGPTSQAASGPSHTSELPQLSRQNSELGQTEHGTICSRSPDHQDTSELHQAHCDSRCTAAPSAESSAHPSTRRGRSGSSGAATAAARRRRPRQQGTSRTRSRSPLQGRAPRSQSQTRRPQGSRRTAAPAAQNSTHSTSRAATQRISRASLRSHTAEQPRQPGEAPMQSRSSVAHRAPHVHSRP</sequence>
<evidence type="ECO:0000259" key="2">
    <source>
        <dbReference type="Pfam" id="PF26054"/>
    </source>
</evidence>
<evidence type="ECO:0000313" key="4">
    <source>
        <dbReference type="Proteomes" id="UP000237246"/>
    </source>
</evidence>
<dbReference type="Proteomes" id="UP000237246">
    <property type="component" value="Unassembled WGS sequence"/>
</dbReference>
<dbReference type="InterPro" id="IPR059102">
    <property type="entry name" value="PHD_PHF7/G2E3-like"/>
</dbReference>
<dbReference type="Gene3D" id="3.30.40.10">
    <property type="entry name" value="Zinc/RING finger domain, C3HC4 (zinc finger)"/>
    <property type="match status" value="1"/>
</dbReference>
<feature type="compositionally biased region" description="Low complexity" evidence="1">
    <location>
        <begin position="209"/>
        <end position="219"/>
    </location>
</feature>
<dbReference type="SUPFAM" id="SSF57903">
    <property type="entry name" value="FYVE/PHD zinc finger"/>
    <property type="match status" value="1"/>
</dbReference>
<feature type="compositionally biased region" description="Polar residues" evidence="1">
    <location>
        <begin position="280"/>
        <end position="307"/>
    </location>
</feature>
<name>A0A2P4S5A1_BAMTH</name>
<dbReference type="Pfam" id="PF26054">
    <property type="entry name" value="PHD_G2E3"/>
    <property type="match status" value="1"/>
</dbReference>
<reference evidence="3 4" key="1">
    <citation type="submission" date="2018-01" db="EMBL/GenBank/DDBJ databases">
        <title>Comparison of the Chinese Bamboo Partridge and Red Junglefowl genome sequences highlights the importance of demography in genome evolution.</title>
        <authorList>
            <person name="Tiley G.P."/>
            <person name="Kimball R.T."/>
            <person name="Braun E.L."/>
            <person name="Burleigh J.G."/>
        </authorList>
    </citation>
    <scope>NUCLEOTIDE SEQUENCE [LARGE SCALE GENOMIC DNA]</scope>
    <source>
        <strain evidence="3">RTK389</strain>
        <tissue evidence="3">Blood</tissue>
    </source>
</reference>
<feature type="compositionally biased region" description="Polar residues" evidence="1">
    <location>
        <begin position="261"/>
        <end position="273"/>
    </location>
</feature>
<feature type="compositionally biased region" description="Basic and acidic residues" evidence="1">
    <location>
        <begin position="189"/>
        <end position="205"/>
    </location>
</feature>
<dbReference type="EMBL" id="PPHD01104225">
    <property type="protein sequence ID" value="POI19315.1"/>
    <property type="molecule type" value="Genomic_DNA"/>
</dbReference>
<feature type="compositionally biased region" description="Low complexity" evidence="1">
    <location>
        <begin position="226"/>
        <end position="235"/>
    </location>
</feature>
<keyword evidence="4" id="KW-1185">Reference proteome</keyword>
<evidence type="ECO:0000256" key="1">
    <source>
        <dbReference type="SAM" id="MobiDB-lite"/>
    </source>
</evidence>
<protein>
    <recommendedName>
        <fullName evidence="2">PHF7/G2E3-like PHD zinc finger domain-containing protein</fullName>
    </recommendedName>
</protein>
<feature type="region of interest" description="Disordered" evidence="1">
    <location>
        <begin position="125"/>
        <end position="333"/>
    </location>
</feature>
<dbReference type="InterPro" id="IPR011011">
    <property type="entry name" value="Znf_FYVE_PHD"/>
</dbReference>
<gene>
    <name evidence="3" type="ORF">CIB84_016940</name>
</gene>
<proteinExistence type="predicted"/>
<dbReference type="InterPro" id="IPR013083">
    <property type="entry name" value="Znf_RING/FYVE/PHD"/>
</dbReference>